<gene>
    <name evidence="2" type="ORF">KP803_21285</name>
</gene>
<organism evidence="2 3">
    <name type="scientific">Vibrio amylolyticus</name>
    <dbReference type="NCBI Taxonomy" id="2847292"/>
    <lineage>
        <taxon>Bacteria</taxon>
        <taxon>Pseudomonadati</taxon>
        <taxon>Pseudomonadota</taxon>
        <taxon>Gammaproteobacteria</taxon>
        <taxon>Vibrionales</taxon>
        <taxon>Vibrionaceae</taxon>
        <taxon>Vibrio</taxon>
    </lineage>
</organism>
<name>A0A9X1XR83_9VIBR</name>
<sequence>EEQVYALIEPTVWKDWKEQLLDENTRDVSQTQAIPLFNQTRFAQVESGPVLVHLNNSECALKLCIEQFETKPSGCLVYANESIELATLLASLRSRVVVKKGKAEMLIRFNEPRQLVMLMGSMNEYERREFFPALSRLHWYNRDWLSVDLSHIPIDSSPSDIWSLSEERLDTMQNIASQWRLS</sequence>
<dbReference type="AlphaFoldDB" id="A0A9X1XR83"/>
<comment type="caution">
    <text evidence="2">The sequence shown here is derived from an EMBL/GenBank/DDBJ whole genome shotgun (WGS) entry which is preliminary data.</text>
</comment>
<protein>
    <submittedName>
        <fullName evidence="2">DUF4123 domain-containing protein</fullName>
    </submittedName>
</protein>
<accession>A0A9X1XR83</accession>
<dbReference type="RefSeq" id="WP_248010863.1">
    <property type="nucleotide sequence ID" value="NZ_JAJHVV010000020.1"/>
</dbReference>
<feature type="non-terminal residue" evidence="2">
    <location>
        <position position="1"/>
    </location>
</feature>
<feature type="domain" description="DUF4123" evidence="1">
    <location>
        <begin position="5"/>
        <end position="128"/>
    </location>
</feature>
<proteinExistence type="predicted"/>
<dbReference type="InterPro" id="IPR025391">
    <property type="entry name" value="DUF4123"/>
</dbReference>
<dbReference type="EMBL" id="JAJHVV010000020">
    <property type="protein sequence ID" value="MCK6265798.1"/>
    <property type="molecule type" value="Genomic_DNA"/>
</dbReference>
<keyword evidence="3" id="KW-1185">Reference proteome</keyword>
<evidence type="ECO:0000313" key="3">
    <source>
        <dbReference type="Proteomes" id="UP001139559"/>
    </source>
</evidence>
<dbReference type="Pfam" id="PF13503">
    <property type="entry name" value="DUF4123"/>
    <property type="match status" value="1"/>
</dbReference>
<reference evidence="2" key="1">
    <citation type="submission" date="2021-11" db="EMBL/GenBank/DDBJ databases">
        <title>Vibrio ZSDE26 sp. nov. and Vibrio ZSDZ34 sp. nov., isolated from coastal seawater in Qingdao.</title>
        <authorList>
            <person name="Zhang P."/>
        </authorList>
    </citation>
    <scope>NUCLEOTIDE SEQUENCE</scope>
    <source>
        <strain evidence="2">ZSDE26</strain>
    </source>
</reference>
<dbReference type="Proteomes" id="UP001139559">
    <property type="component" value="Unassembled WGS sequence"/>
</dbReference>
<evidence type="ECO:0000313" key="2">
    <source>
        <dbReference type="EMBL" id="MCK6265798.1"/>
    </source>
</evidence>
<evidence type="ECO:0000259" key="1">
    <source>
        <dbReference type="Pfam" id="PF13503"/>
    </source>
</evidence>